<dbReference type="GO" id="GO:0030313">
    <property type="term" value="C:cell envelope"/>
    <property type="evidence" value="ECO:0007669"/>
    <property type="project" value="UniProtKB-SubCell"/>
</dbReference>
<dbReference type="InterPro" id="IPR038352">
    <property type="entry name" value="Imelysin_sf"/>
</dbReference>
<dbReference type="EMBL" id="NPDV01000004">
    <property type="protein sequence ID" value="PJZ54014.1"/>
    <property type="molecule type" value="Genomic_DNA"/>
</dbReference>
<reference evidence="6 7" key="1">
    <citation type="submission" date="2017-07" db="EMBL/GenBank/DDBJ databases">
        <title>Leptospira spp. isolated from tropical soils.</title>
        <authorList>
            <person name="Thibeaux R."/>
            <person name="Iraola G."/>
            <person name="Ferres I."/>
            <person name="Bierque E."/>
            <person name="Girault D."/>
            <person name="Soupe-Gilbert M.-E."/>
            <person name="Picardeau M."/>
            <person name="Goarant C."/>
        </authorList>
    </citation>
    <scope>NUCLEOTIDE SEQUENCE [LARGE SCALE GENOMIC DNA]</scope>
    <source>
        <strain evidence="4 7">FH2-B-C1</strain>
        <strain evidence="5 6">FH2-B-D1</strain>
    </source>
</reference>
<dbReference type="RefSeq" id="WP_100784811.1">
    <property type="nucleotide sequence ID" value="NZ_NPDU01000006.1"/>
</dbReference>
<dbReference type="Gene3D" id="1.20.1420.20">
    <property type="entry name" value="M75 peptidase, HXXE motif"/>
    <property type="match status" value="1"/>
</dbReference>
<gene>
    <name evidence="5" type="ORF">CH376_03615</name>
    <name evidence="4" type="ORF">CH380_05695</name>
</gene>
<evidence type="ECO:0000313" key="4">
    <source>
        <dbReference type="EMBL" id="PJZ54014.1"/>
    </source>
</evidence>
<protein>
    <submittedName>
        <fullName evidence="4">Imelysin</fullName>
    </submittedName>
</protein>
<comment type="subcellular location">
    <subcellularLocation>
        <location evidence="1">Cell envelope</location>
    </subcellularLocation>
</comment>
<dbReference type="CDD" id="cd14659">
    <property type="entry name" value="Imelysin-like_IPPA"/>
    <property type="match status" value="1"/>
</dbReference>
<feature type="domain" description="Imelysin-like" evidence="3">
    <location>
        <begin position="70"/>
        <end position="352"/>
    </location>
</feature>
<dbReference type="AlphaFoldDB" id="A0A2M9YR48"/>
<evidence type="ECO:0000313" key="6">
    <source>
        <dbReference type="Proteomes" id="UP000232149"/>
    </source>
</evidence>
<evidence type="ECO:0000313" key="5">
    <source>
        <dbReference type="EMBL" id="PJZ63337.1"/>
    </source>
</evidence>
<evidence type="ECO:0000313" key="7">
    <source>
        <dbReference type="Proteomes" id="UP000232188"/>
    </source>
</evidence>
<name>A0A2M9YR48_9LEPT</name>
<dbReference type="EMBL" id="NPDU01000006">
    <property type="protein sequence ID" value="PJZ63337.1"/>
    <property type="molecule type" value="Genomic_DNA"/>
</dbReference>
<evidence type="ECO:0000259" key="3">
    <source>
        <dbReference type="Pfam" id="PF09375"/>
    </source>
</evidence>
<dbReference type="Proteomes" id="UP000232149">
    <property type="component" value="Unassembled WGS sequence"/>
</dbReference>
<keyword evidence="2" id="KW-0732">Signal</keyword>
<sequence length="406" mass="43749">MRILEFSNSSKKSALIAKKIKILLTAFFVVFPGIRCEEIGKISGAETLLVALFANASTGEFLNYSANQVALPQFSKLLAASNQLKTSAATYQTTAGTGTGQTDLADLQNKWLAARKLFKQAEIFYINRSYLPSTYFHKLDGYILGETNRPVSTDLDTAAATSPSSSTVDGYPLTRKGFAALEYFIFDNGANVHTLAAIDTANGGSAGRRAYIASLASVIQLDCQRLYNSWNSSFANELATGSNSFVGIKDAVDSFINGIVQLEYTNQDIRIGVPAGLTLAGATQYPAKLESIYSDSSYRDLLSSVEGLELVYAGNAGDPDSRSLSYLVKLQNSSLDTRVRNKIATLKNNLQSRINASATLKADLTGNLTFVDEQVYDLFKDLRNTFATEVIGILGANALPSNADGD</sequence>
<dbReference type="InterPro" id="IPR034984">
    <property type="entry name" value="Imelysin-like_IPPA"/>
</dbReference>
<proteinExistence type="predicted"/>
<organism evidence="4 7">
    <name type="scientific">Leptospira adleri</name>
    <dbReference type="NCBI Taxonomy" id="2023186"/>
    <lineage>
        <taxon>Bacteria</taxon>
        <taxon>Pseudomonadati</taxon>
        <taxon>Spirochaetota</taxon>
        <taxon>Spirochaetia</taxon>
        <taxon>Leptospirales</taxon>
        <taxon>Leptospiraceae</taxon>
        <taxon>Leptospira</taxon>
    </lineage>
</organism>
<dbReference type="Proteomes" id="UP000232188">
    <property type="component" value="Unassembled WGS sequence"/>
</dbReference>
<keyword evidence="6" id="KW-1185">Reference proteome</keyword>
<evidence type="ECO:0000256" key="2">
    <source>
        <dbReference type="ARBA" id="ARBA00022729"/>
    </source>
</evidence>
<evidence type="ECO:0000256" key="1">
    <source>
        <dbReference type="ARBA" id="ARBA00004196"/>
    </source>
</evidence>
<accession>A0A2M9YR48</accession>
<dbReference type="InterPro" id="IPR018976">
    <property type="entry name" value="Imelysin-like"/>
</dbReference>
<comment type="caution">
    <text evidence="4">The sequence shown here is derived from an EMBL/GenBank/DDBJ whole genome shotgun (WGS) entry which is preliminary data.</text>
</comment>
<dbReference type="Pfam" id="PF09375">
    <property type="entry name" value="Peptidase_M75"/>
    <property type="match status" value="1"/>
</dbReference>